<gene>
    <name evidence="2" type="ORF">EDD74_1318</name>
    <name evidence="1" type="ORF">FAEUMB_05700</name>
</gene>
<dbReference type="Proteomes" id="UP000702954">
    <property type="component" value="Unassembled WGS sequence"/>
</dbReference>
<dbReference type="SUPFAM" id="SSF56784">
    <property type="entry name" value="HAD-like"/>
    <property type="match status" value="1"/>
</dbReference>
<evidence type="ECO:0000313" key="2">
    <source>
        <dbReference type="EMBL" id="TCS62684.1"/>
    </source>
</evidence>
<dbReference type="PROSITE" id="PS01228">
    <property type="entry name" value="COF_1"/>
    <property type="match status" value="1"/>
</dbReference>
<dbReference type="PANTHER" id="PTHR10000:SF8">
    <property type="entry name" value="HAD SUPERFAMILY HYDROLASE-LIKE, TYPE 3"/>
    <property type="match status" value="1"/>
</dbReference>
<dbReference type="GO" id="GO:0016791">
    <property type="term" value="F:phosphatase activity"/>
    <property type="evidence" value="ECO:0007669"/>
    <property type="project" value="UniProtKB-ARBA"/>
</dbReference>
<sequence>MKMEYKLLGFDLDGTILTGEKKLTARTKRALEEAIAQGMIVLPATGRPFSGIPKEIMEVKGIRYALTSNGARIVDAKDGTIVYEKPVPKEITEKILDIYDKYDTLQEIYFQGVGYISEHDLKRVDQMMESPAMAEYVRSTRKVVKNIRETARQLPGGVDKVHAIFADQNEKMCALRELEQMGQVTVTRALSNNIEVNAEGVDKGKGMLKLAELLGIRREEMIVFGDGWNDISMIQEAGCGVAMENAQEAVKEAADLVTDSNEEDGVAKIIEKILQKD</sequence>
<dbReference type="Proteomes" id="UP000294613">
    <property type="component" value="Unassembled WGS sequence"/>
</dbReference>
<name>A0A4R3JAT1_9FIRM</name>
<dbReference type="InterPro" id="IPR036412">
    <property type="entry name" value="HAD-like_sf"/>
</dbReference>
<dbReference type="InterPro" id="IPR000150">
    <property type="entry name" value="Cof"/>
</dbReference>
<dbReference type="EMBL" id="BHEO01000002">
    <property type="protein sequence ID" value="GBU04029.1"/>
    <property type="molecule type" value="Genomic_DNA"/>
</dbReference>
<dbReference type="InterPro" id="IPR006379">
    <property type="entry name" value="HAD-SF_hydro_IIB"/>
</dbReference>
<dbReference type="Gene3D" id="3.30.1240.10">
    <property type="match status" value="1"/>
</dbReference>
<accession>A0A4R3JAT1</accession>
<dbReference type="CDD" id="cd07516">
    <property type="entry name" value="HAD_Pase"/>
    <property type="match status" value="1"/>
</dbReference>
<evidence type="ECO:0000313" key="3">
    <source>
        <dbReference type="Proteomes" id="UP000294613"/>
    </source>
</evidence>
<dbReference type="InterPro" id="IPR023214">
    <property type="entry name" value="HAD_sf"/>
</dbReference>
<dbReference type="PROSITE" id="PS01229">
    <property type="entry name" value="COF_2"/>
    <property type="match status" value="1"/>
</dbReference>
<organism evidence="2 3">
    <name type="scientific">Faecalimonas umbilicata</name>
    <dbReference type="NCBI Taxonomy" id="1912855"/>
    <lineage>
        <taxon>Bacteria</taxon>
        <taxon>Bacillati</taxon>
        <taxon>Bacillota</taxon>
        <taxon>Clostridia</taxon>
        <taxon>Lachnospirales</taxon>
        <taxon>Lachnospiraceae</taxon>
        <taxon>Faecalimonas</taxon>
    </lineage>
</organism>
<dbReference type="Gene3D" id="3.40.50.1000">
    <property type="entry name" value="HAD superfamily/HAD-like"/>
    <property type="match status" value="1"/>
</dbReference>
<dbReference type="GO" id="GO:0005829">
    <property type="term" value="C:cytosol"/>
    <property type="evidence" value="ECO:0007669"/>
    <property type="project" value="TreeGrafter"/>
</dbReference>
<dbReference type="AlphaFoldDB" id="A0A4R3JAT1"/>
<reference evidence="1 4" key="1">
    <citation type="journal article" date="2018" name="Int. J. Syst. Evol. Microbiol.">
        <title>Draft Genome Sequence of Faecalimonas umbilicata JCM 30896T, an Acetate-Producing Bacterium Isolated from Human Feces.</title>
        <authorList>
            <person name="Sakamoto M."/>
            <person name="Ikeyama N."/>
            <person name="Yuki M."/>
            <person name="Ohkuma M."/>
        </authorList>
    </citation>
    <scope>NUCLEOTIDE SEQUENCE [LARGE SCALE GENOMIC DNA]</scope>
    <source>
        <strain evidence="1 4">EGH7</strain>
    </source>
</reference>
<protein>
    <submittedName>
        <fullName evidence="1">Hydrolase</fullName>
    </submittedName>
</protein>
<keyword evidence="4" id="KW-1185">Reference proteome</keyword>
<proteinExistence type="predicted"/>
<dbReference type="GO" id="GO:0000287">
    <property type="term" value="F:magnesium ion binding"/>
    <property type="evidence" value="ECO:0007669"/>
    <property type="project" value="TreeGrafter"/>
</dbReference>
<dbReference type="NCBIfam" id="TIGR00099">
    <property type="entry name" value="Cof-subfamily"/>
    <property type="match status" value="1"/>
</dbReference>
<reference evidence="2 3" key="2">
    <citation type="submission" date="2019-03" db="EMBL/GenBank/DDBJ databases">
        <title>Genomic Encyclopedia of Type Strains, Phase IV (KMG-IV): sequencing the most valuable type-strain genomes for metagenomic binning, comparative biology and taxonomic classification.</title>
        <authorList>
            <person name="Goeker M."/>
        </authorList>
    </citation>
    <scope>NUCLEOTIDE SEQUENCE [LARGE SCALE GENOMIC DNA]</scope>
    <source>
        <strain evidence="2 3">DSM 103426</strain>
    </source>
</reference>
<dbReference type="Pfam" id="PF08282">
    <property type="entry name" value="Hydrolase_3"/>
    <property type="match status" value="1"/>
</dbReference>
<dbReference type="SFLD" id="SFLDG01140">
    <property type="entry name" value="C2.B:_Phosphomannomutase_and_P"/>
    <property type="match status" value="1"/>
</dbReference>
<evidence type="ECO:0000313" key="4">
    <source>
        <dbReference type="Proteomes" id="UP000702954"/>
    </source>
</evidence>
<dbReference type="EMBL" id="SLZV01000031">
    <property type="protein sequence ID" value="TCS62684.1"/>
    <property type="molecule type" value="Genomic_DNA"/>
</dbReference>
<keyword evidence="1" id="KW-0378">Hydrolase</keyword>
<evidence type="ECO:0000313" key="1">
    <source>
        <dbReference type="EMBL" id="GBU04029.1"/>
    </source>
</evidence>
<comment type="caution">
    <text evidence="2">The sequence shown here is derived from an EMBL/GenBank/DDBJ whole genome shotgun (WGS) entry which is preliminary data.</text>
</comment>
<dbReference type="RefSeq" id="WP_116441123.1">
    <property type="nucleotide sequence ID" value="NZ_BHEO01000002.1"/>
</dbReference>
<dbReference type="NCBIfam" id="TIGR01484">
    <property type="entry name" value="HAD-SF-IIB"/>
    <property type="match status" value="1"/>
</dbReference>
<dbReference type="PANTHER" id="PTHR10000">
    <property type="entry name" value="PHOSPHOSERINE PHOSPHATASE"/>
    <property type="match status" value="1"/>
</dbReference>
<dbReference type="SFLD" id="SFLDS00003">
    <property type="entry name" value="Haloacid_Dehalogenase"/>
    <property type="match status" value="1"/>
</dbReference>